<evidence type="ECO:0000313" key="4">
    <source>
        <dbReference type="EMBL" id="EOL43195.1"/>
    </source>
</evidence>
<dbReference type="HOGENOM" id="CLU_473898_0_0_9"/>
<gene>
    <name evidence="4" type="ORF">UC3_02172</name>
</gene>
<keyword evidence="1" id="KW-0805">Transcription regulation</keyword>
<dbReference type="RefSeq" id="WP_010768834.1">
    <property type="nucleotide sequence ID" value="NZ_ASWE01000002.1"/>
</dbReference>
<dbReference type="InterPro" id="IPR036388">
    <property type="entry name" value="WH-like_DNA-bd_sf"/>
</dbReference>
<dbReference type="OrthoDB" id="9776005at2"/>
<evidence type="ECO:0000256" key="2">
    <source>
        <dbReference type="ARBA" id="ARBA00023163"/>
    </source>
</evidence>
<dbReference type="InterPro" id="IPR007737">
    <property type="entry name" value="Mga_HTH"/>
</dbReference>
<evidence type="ECO:0000259" key="3">
    <source>
        <dbReference type="PROSITE" id="PS51372"/>
    </source>
</evidence>
<evidence type="ECO:0000313" key="5">
    <source>
        <dbReference type="Proteomes" id="UP000013785"/>
    </source>
</evidence>
<reference evidence="4 5" key="1">
    <citation type="submission" date="2013-02" db="EMBL/GenBank/DDBJ databases">
        <title>The Genome Sequence of Enterococcus phoeniculicola BAA-412.</title>
        <authorList>
            <consortium name="The Broad Institute Genome Sequencing Platform"/>
            <consortium name="The Broad Institute Genome Sequencing Center for Infectious Disease"/>
            <person name="Earl A.M."/>
            <person name="Gilmore M.S."/>
            <person name="Lebreton F."/>
            <person name="Walker B."/>
            <person name="Young S.K."/>
            <person name="Zeng Q."/>
            <person name="Gargeya S."/>
            <person name="Fitzgerald M."/>
            <person name="Haas B."/>
            <person name="Abouelleil A."/>
            <person name="Alvarado L."/>
            <person name="Arachchi H.M."/>
            <person name="Berlin A.M."/>
            <person name="Chapman S.B."/>
            <person name="Dewar J."/>
            <person name="Goldberg J."/>
            <person name="Griggs A."/>
            <person name="Gujja S."/>
            <person name="Hansen M."/>
            <person name="Howarth C."/>
            <person name="Imamovic A."/>
            <person name="Larimer J."/>
            <person name="McCowan C."/>
            <person name="Murphy C."/>
            <person name="Neiman D."/>
            <person name="Pearson M."/>
            <person name="Priest M."/>
            <person name="Roberts A."/>
            <person name="Saif S."/>
            <person name="Shea T."/>
            <person name="Sisk P."/>
            <person name="Sykes S."/>
            <person name="Wortman J."/>
            <person name="Nusbaum C."/>
            <person name="Birren B."/>
        </authorList>
    </citation>
    <scope>NUCLEOTIDE SEQUENCE [LARGE SCALE GENOMIC DNA]</scope>
    <source>
        <strain evidence="4 5">ATCC BAA-412</strain>
    </source>
</reference>
<dbReference type="InterPro" id="IPR050661">
    <property type="entry name" value="BglG_antiterminators"/>
</dbReference>
<dbReference type="InterPro" id="IPR011608">
    <property type="entry name" value="PRD"/>
</dbReference>
<name>R3WMW0_9ENTE</name>
<proteinExistence type="predicted"/>
<dbReference type="eggNOG" id="COG3711">
    <property type="taxonomic scope" value="Bacteria"/>
</dbReference>
<dbReference type="PANTHER" id="PTHR30185">
    <property type="entry name" value="CRYPTIC BETA-GLUCOSIDE BGL OPERON ANTITERMINATOR"/>
    <property type="match status" value="1"/>
</dbReference>
<dbReference type="Gene3D" id="1.10.10.10">
    <property type="entry name" value="Winged helix-like DNA-binding domain superfamily/Winged helix DNA-binding domain"/>
    <property type="match status" value="2"/>
</dbReference>
<evidence type="ECO:0000256" key="1">
    <source>
        <dbReference type="ARBA" id="ARBA00023015"/>
    </source>
</evidence>
<dbReference type="Proteomes" id="UP000013785">
    <property type="component" value="Unassembled WGS sequence"/>
</dbReference>
<feature type="domain" description="PRD" evidence="3">
    <location>
        <begin position="282"/>
        <end position="386"/>
    </location>
</feature>
<dbReference type="GO" id="GO:0006355">
    <property type="term" value="P:regulation of DNA-templated transcription"/>
    <property type="evidence" value="ECO:0007669"/>
    <property type="project" value="InterPro"/>
</dbReference>
<organism evidence="4 5">
    <name type="scientific">Enterococcus phoeniculicola ATCC BAA-412</name>
    <dbReference type="NCBI Taxonomy" id="1158610"/>
    <lineage>
        <taxon>Bacteria</taxon>
        <taxon>Bacillati</taxon>
        <taxon>Bacillota</taxon>
        <taxon>Bacilli</taxon>
        <taxon>Lactobacillales</taxon>
        <taxon>Enterococcaceae</taxon>
        <taxon>Enterococcus</taxon>
    </lineage>
</organism>
<protein>
    <recommendedName>
        <fullName evidence="3">PRD domain-containing protein</fullName>
    </recommendedName>
</protein>
<dbReference type="PROSITE" id="PS51372">
    <property type="entry name" value="PRD_2"/>
    <property type="match status" value="1"/>
</dbReference>
<dbReference type="PANTHER" id="PTHR30185:SF18">
    <property type="entry name" value="TRANSCRIPTIONAL REGULATOR MTLR"/>
    <property type="match status" value="1"/>
</dbReference>
<sequence>MNLTKRQLELLVYLANTNTWLTSEKLAEHIQTNKKTVQSEIKNMLEFYPNDIEIESNKRNGYHLLFLAPELQTQIVAEVKKHKIYSSMNFRASTIIIYLMFQEDYVSMQHLADLFFLSKTAISNEIKTIQRWMERNVHLDLEISSHKGLKIHGSENMRRIFASMVGTESVLIESKLSEKFISAVLEKVPVIQSFLQTVLIEANYIVSGEDFLRYARYVSLTIVRGKNRKDLELLEQNDFFVLVVEKLTFFLAETFDYSLDKNEQTALINRLLELNYLHLNEGDNLVLKQKLRKFETALIDYLKLPTEQIFKNPEALLVHIQQMATRMAAGHNVLNHFAQKTLSNYPLETYLVRRFFPLYFDLRPNLAELSYLVLYLAEALENYRSEGSLLIVSNQPFSILYTLKRSLENSLQRKIRQVKIEPVYVFEAKKEKAHYSVLLTTEQEIIFENSGFSFIPSVLSEAELNELSTDLYHAISEQEELNKKKFLAKYYGAESQIKITKKIDNIYQLLPNSSELVLVPIMSKILFACEVKEIGATKIREYHLKEPIVYQQRKISTLIHISYVKSAEMLTDFSAISEILTTR</sequence>
<keyword evidence="2" id="KW-0804">Transcription</keyword>
<keyword evidence="5" id="KW-1185">Reference proteome</keyword>
<dbReference type="PATRIC" id="fig|1158610.3.peg.2166"/>
<dbReference type="Pfam" id="PF05043">
    <property type="entry name" value="Mga"/>
    <property type="match status" value="1"/>
</dbReference>
<dbReference type="STRING" id="154621.RV11_GL000590"/>
<accession>R3WMW0</accession>
<comment type="caution">
    <text evidence="4">The sequence shown here is derived from an EMBL/GenBank/DDBJ whole genome shotgun (WGS) entry which is preliminary data.</text>
</comment>
<dbReference type="AlphaFoldDB" id="R3WMW0"/>
<dbReference type="EMBL" id="AJAT01000016">
    <property type="protein sequence ID" value="EOL43195.1"/>
    <property type="molecule type" value="Genomic_DNA"/>
</dbReference>